<keyword evidence="2" id="KW-1185">Reference proteome</keyword>
<dbReference type="Proteomes" id="UP000499080">
    <property type="component" value="Unassembled WGS sequence"/>
</dbReference>
<sequence length="96" mass="10920">MFENLLQPYLRDSLLSPQMILPTVSHILRGIFELTSVNIDILLARTTPKLSPWEFSIFLSHVCSRTTSRLSHCPPLNTADDSGARKPDYPTSWIIH</sequence>
<organism evidence="1 2">
    <name type="scientific">Araneus ventricosus</name>
    <name type="common">Orbweaver spider</name>
    <name type="synonym">Epeira ventricosa</name>
    <dbReference type="NCBI Taxonomy" id="182803"/>
    <lineage>
        <taxon>Eukaryota</taxon>
        <taxon>Metazoa</taxon>
        <taxon>Ecdysozoa</taxon>
        <taxon>Arthropoda</taxon>
        <taxon>Chelicerata</taxon>
        <taxon>Arachnida</taxon>
        <taxon>Araneae</taxon>
        <taxon>Araneomorphae</taxon>
        <taxon>Entelegynae</taxon>
        <taxon>Araneoidea</taxon>
        <taxon>Araneidae</taxon>
        <taxon>Araneus</taxon>
    </lineage>
</organism>
<protein>
    <submittedName>
        <fullName evidence="1">Uncharacterized protein</fullName>
    </submittedName>
</protein>
<evidence type="ECO:0000313" key="2">
    <source>
        <dbReference type="Proteomes" id="UP000499080"/>
    </source>
</evidence>
<reference evidence="1 2" key="1">
    <citation type="journal article" date="2019" name="Sci. Rep.">
        <title>Orb-weaving spider Araneus ventricosus genome elucidates the spidroin gene catalogue.</title>
        <authorList>
            <person name="Kono N."/>
            <person name="Nakamura H."/>
            <person name="Ohtoshi R."/>
            <person name="Moran D.A.P."/>
            <person name="Shinohara A."/>
            <person name="Yoshida Y."/>
            <person name="Fujiwara M."/>
            <person name="Mori M."/>
            <person name="Tomita M."/>
            <person name="Arakawa K."/>
        </authorList>
    </citation>
    <scope>NUCLEOTIDE SEQUENCE [LARGE SCALE GENOMIC DNA]</scope>
</reference>
<accession>A0A4Y2GEP3</accession>
<gene>
    <name evidence="1" type="ORF">AVEN_51724_1</name>
</gene>
<dbReference type="EMBL" id="BGPR01001372">
    <property type="protein sequence ID" value="GBM52292.1"/>
    <property type="molecule type" value="Genomic_DNA"/>
</dbReference>
<evidence type="ECO:0000313" key="1">
    <source>
        <dbReference type="EMBL" id="GBM52292.1"/>
    </source>
</evidence>
<comment type="caution">
    <text evidence="1">The sequence shown here is derived from an EMBL/GenBank/DDBJ whole genome shotgun (WGS) entry which is preliminary data.</text>
</comment>
<dbReference type="AlphaFoldDB" id="A0A4Y2GEP3"/>
<name>A0A4Y2GEP3_ARAVE</name>
<proteinExistence type="predicted"/>